<dbReference type="Proteomes" id="UP000715441">
    <property type="component" value="Unassembled WGS sequence"/>
</dbReference>
<evidence type="ECO:0008006" key="4">
    <source>
        <dbReference type="Google" id="ProtNLM"/>
    </source>
</evidence>
<name>A0ABX1J9M1_9PSEU</name>
<organism evidence="2 3">
    <name type="scientific">Amycolatopsis acididurans</name>
    <dbReference type="NCBI Taxonomy" id="2724524"/>
    <lineage>
        <taxon>Bacteria</taxon>
        <taxon>Bacillati</taxon>
        <taxon>Actinomycetota</taxon>
        <taxon>Actinomycetes</taxon>
        <taxon>Pseudonocardiales</taxon>
        <taxon>Pseudonocardiaceae</taxon>
        <taxon>Amycolatopsis</taxon>
    </lineage>
</organism>
<feature type="transmembrane region" description="Helical" evidence="1">
    <location>
        <begin position="32"/>
        <end position="49"/>
    </location>
</feature>
<proteinExistence type="predicted"/>
<keyword evidence="1" id="KW-0812">Transmembrane</keyword>
<keyword evidence="1" id="KW-0472">Membrane</keyword>
<reference evidence="2 3" key="1">
    <citation type="submission" date="2020-04" db="EMBL/GenBank/DDBJ databases">
        <title>Novel species.</title>
        <authorList>
            <person name="Teo W.F.A."/>
            <person name="Lipun K."/>
            <person name="Srisuk N."/>
            <person name="Duangmal K."/>
        </authorList>
    </citation>
    <scope>NUCLEOTIDE SEQUENCE [LARGE SCALE GENOMIC DNA]</scope>
    <source>
        <strain evidence="2 3">K13G38</strain>
    </source>
</reference>
<dbReference type="EMBL" id="JAAXLS010000012">
    <property type="protein sequence ID" value="NKQ54997.1"/>
    <property type="molecule type" value="Genomic_DNA"/>
</dbReference>
<keyword evidence="1" id="KW-1133">Transmembrane helix</keyword>
<evidence type="ECO:0000256" key="1">
    <source>
        <dbReference type="SAM" id="Phobius"/>
    </source>
</evidence>
<keyword evidence="3" id="KW-1185">Reference proteome</keyword>
<sequence length="176" mass="19054">MSGVRVPQPVQAAADAGGLGAYAEGFRRRPGALAPIVIVVLAVLSFRTAGSGWSVPLAVVAAVVLAWYVLDIVEIAIRRDGLYLYERGFVDSRGFFGLPLLQLRRAVPWETVQSIDHQRAIRLVNLIPVSRREFCEITYTQKDAGNTTSGAVRLNGKIVGLDRAVAGIRTATGIRR</sequence>
<comment type="caution">
    <text evidence="2">The sequence shown here is derived from an EMBL/GenBank/DDBJ whole genome shotgun (WGS) entry which is preliminary data.</text>
</comment>
<evidence type="ECO:0000313" key="2">
    <source>
        <dbReference type="EMBL" id="NKQ54997.1"/>
    </source>
</evidence>
<evidence type="ECO:0000313" key="3">
    <source>
        <dbReference type="Proteomes" id="UP000715441"/>
    </source>
</evidence>
<gene>
    <name evidence="2" type="ORF">HFP15_19115</name>
</gene>
<accession>A0ABX1J9M1</accession>
<feature type="transmembrane region" description="Helical" evidence="1">
    <location>
        <begin position="55"/>
        <end position="77"/>
    </location>
</feature>
<protein>
    <recommendedName>
        <fullName evidence="4">PH domain-containing protein</fullName>
    </recommendedName>
</protein>
<dbReference type="RefSeq" id="WP_168517502.1">
    <property type="nucleotide sequence ID" value="NZ_JAAXLS010000012.1"/>
</dbReference>